<proteinExistence type="predicted"/>
<evidence type="ECO:0000313" key="2">
    <source>
        <dbReference type="Proteomes" id="UP000253209"/>
    </source>
</evidence>
<sequence length="378" mass="42276">MFFYSCSKSKLDNPVEFIRNCDFPANDAFFLRRLADGPGDTNVWVQGKMCADKFGRLYMGYISGDGHHARDRTAYTCYSDDNGKTWSPLKVIKPNIGGSRNYGITCQALGVDDDRKLWAIVRNHGNNFLIGHTFHEIWSSADFGSTWEFHDRIDEITSGPDIIGGFHDMIQVGNNMIAAYHSNKGSKLGFIAIDRNDPTKRVHTDVIADGGPHDYVEATMCYDAVNNKIIGGLRSELTVPQLFFMNTDFSGFQKFNSACHILRTPVPVKIMGHKIVYMGIERKLTGEVAFYVGNLDDLYRKSNNSTCKATIGFIVNNPIPIPPNVGVPDMEVVGQKLHFGFSQQRDNGHSSVYYGNVDSLKLGIKNPLTYNMLVDMQP</sequence>
<protein>
    <recommendedName>
        <fullName evidence="3">Exo-alpha-sialidase</fullName>
    </recommendedName>
</protein>
<dbReference type="InterPro" id="IPR036278">
    <property type="entry name" value="Sialidase_sf"/>
</dbReference>
<dbReference type="CDD" id="cd15482">
    <property type="entry name" value="Sialidase_non-viral"/>
    <property type="match status" value="1"/>
</dbReference>
<gene>
    <name evidence="1" type="ORF">DJ568_13870</name>
</gene>
<reference evidence="1 2" key="1">
    <citation type="submission" date="2018-05" db="EMBL/GenBank/DDBJ databases">
        <title>Mucilaginibacter hurinus sp. nov., isolated from briquette warehouse soil.</title>
        <authorList>
            <person name="Choi L."/>
        </authorList>
    </citation>
    <scope>NUCLEOTIDE SEQUENCE [LARGE SCALE GENOMIC DNA]</scope>
    <source>
        <strain evidence="1 2">ZR32</strain>
    </source>
</reference>
<dbReference type="EMBL" id="QGDC01000007">
    <property type="protein sequence ID" value="RCH54369.1"/>
    <property type="molecule type" value="Genomic_DNA"/>
</dbReference>
<organism evidence="1 2">
    <name type="scientific">Mucilaginibacter hurinus</name>
    <dbReference type="NCBI Taxonomy" id="2201324"/>
    <lineage>
        <taxon>Bacteria</taxon>
        <taxon>Pseudomonadati</taxon>
        <taxon>Bacteroidota</taxon>
        <taxon>Sphingobacteriia</taxon>
        <taxon>Sphingobacteriales</taxon>
        <taxon>Sphingobacteriaceae</taxon>
        <taxon>Mucilaginibacter</taxon>
    </lineage>
</organism>
<keyword evidence="2" id="KW-1185">Reference proteome</keyword>
<dbReference type="AlphaFoldDB" id="A0A367GLM6"/>
<comment type="caution">
    <text evidence="1">The sequence shown here is derived from an EMBL/GenBank/DDBJ whole genome shotgun (WGS) entry which is preliminary data.</text>
</comment>
<dbReference type="Proteomes" id="UP000253209">
    <property type="component" value="Unassembled WGS sequence"/>
</dbReference>
<evidence type="ECO:0008006" key="3">
    <source>
        <dbReference type="Google" id="ProtNLM"/>
    </source>
</evidence>
<dbReference type="SUPFAM" id="SSF50939">
    <property type="entry name" value="Sialidases"/>
    <property type="match status" value="1"/>
</dbReference>
<dbReference type="Gene3D" id="2.120.10.10">
    <property type="match status" value="1"/>
</dbReference>
<evidence type="ECO:0000313" key="1">
    <source>
        <dbReference type="EMBL" id="RCH54369.1"/>
    </source>
</evidence>
<name>A0A367GLM6_9SPHI</name>
<accession>A0A367GLM6</accession>